<keyword evidence="14" id="KW-0325">Glycoprotein</keyword>
<feature type="chain" id="PRO_5045664099" description="Toll-like receptor 2" evidence="19">
    <location>
        <begin position="32"/>
        <end position="798"/>
    </location>
</feature>
<keyword evidence="22" id="KW-1185">Reference proteome</keyword>
<keyword evidence="7" id="KW-0677">Repeat</keyword>
<dbReference type="eggNOG" id="KOG4641">
    <property type="taxonomic scope" value="Eukaryota"/>
</dbReference>
<evidence type="ECO:0000256" key="5">
    <source>
        <dbReference type="ARBA" id="ARBA00022692"/>
    </source>
</evidence>
<feature type="disulfide bond" evidence="17">
    <location>
        <begin position="364"/>
        <end position="393"/>
    </location>
</feature>
<evidence type="ECO:0000256" key="4">
    <source>
        <dbReference type="ARBA" id="ARBA00022614"/>
    </source>
</evidence>
<keyword evidence="15 16" id="KW-0395">Inflammatory response</keyword>
<keyword evidence="3 16" id="KW-0399">Innate immunity</keyword>
<sequence>MFQCILRLKMKNLIWKSWFVCVLLSVQPAKAVSVEHVCKTCNSEKFCDCSSMGLETVPFVSLKDVLGLNLSHNLIKVIEEDDFKLYTKLKELMLQSNQIASIHEDAFSFFADLEYLDLSNNCLLQLIPSWFSSLSSLQHLNILGNKYTTLGKGRLFAKMSSLRYLKCGNPALSSIRQQDFAGIEELDELEFIASGLKHYQEGSFKSIAKVNHFTLDLGHTHPSENGFVFKVLKDLVNSTGYLELKNVKFNNGTDMRQLRIIAHSTVTKLSFRNIYLTDESVGILIEYLCKSEVKVLEFQNCELLGHGVWKFNETLTTALLDTVILKDIRIHSYYVFHSLGFLKKFLPTVKSVTCSDSQVFLVPCAFCSHFSSLRYFDLSGNLLTDHAMEEFNCNGLVDKVWPSLQTLNLSKNSMRSLAKISRLLSVLTNLTHLDISQNGFGEIPESCTWPANLKSLNLSATRLSKLTKCIPQNLEVLDVSSNYLKNLDLCLSFLKAFYVTSNSLTHLPDAESFPNLTVLRIGENQLNTIHEEDFLSFKELQLLDASKNNYICSCEFLAFMNYHKGLSTILVNWPKDYKCDSPSFLRGLEVHNATRSLFDCHKTMSVVLLCMCVLIGVVSFVTFCYKYHGIWYLRMSWAWLKAKRKPKKIPNKLISYDAFVSYSERDSEWVENTLVPELEGSAPPIRLCLHQRDFVPGKWIIDNIVDSIEKSRKTIFVLSEHFVQSNWCKYELDFVHFRLFEGNDSAILILLEPIRKETIPKRFCKLRRMMNTKTYLEWPQDEGQQHLFWFKLKLAIKD</sequence>
<dbReference type="SMART" id="SM00082">
    <property type="entry name" value="LRRCT"/>
    <property type="match status" value="1"/>
</dbReference>
<evidence type="ECO:0000256" key="14">
    <source>
        <dbReference type="ARBA" id="ARBA00023180"/>
    </source>
</evidence>
<feature type="transmembrane region" description="Helical" evidence="18">
    <location>
        <begin position="604"/>
        <end position="625"/>
    </location>
</feature>
<dbReference type="SMART" id="SM00365">
    <property type="entry name" value="LRR_SD22"/>
    <property type="match status" value="6"/>
</dbReference>
<dbReference type="OMA" id="NRDICYD"/>
<evidence type="ECO:0000256" key="9">
    <source>
        <dbReference type="ARBA" id="ARBA00022989"/>
    </source>
</evidence>
<dbReference type="InterPro" id="IPR017241">
    <property type="entry name" value="Toll-like_receptor"/>
</dbReference>
<dbReference type="GO" id="GO:0045087">
    <property type="term" value="P:innate immune response"/>
    <property type="evidence" value="ECO:0007669"/>
    <property type="project" value="UniProtKB-UniRule"/>
</dbReference>
<evidence type="ECO:0000256" key="17">
    <source>
        <dbReference type="PIRSR" id="PIRSR037595-2"/>
    </source>
</evidence>
<dbReference type="GO" id="GO:0005886">
    <property type="term" value="C:plasma membrane"/>
    <property type="evidence" value="ECO:0007669"/>
    <property type="project" value="TreeGrafter"/>
</dbReference>
<dbReference type="Gene3D" id="3.80.10.10">
    <property type="entry name" value="Ribonuclease Inhibitor"/>
    <property type="match status" value="1"/>
</dbReference>
<evidence type="ECO:0000256" key="19">
    <source>
        <dbReference type="SAM" id="SignalP"/>
    </source>
</evidence>
<evidence type="ECO:0000313" key="21">
    <source>
        <dbReference type="Ensembl" id="ENSLACP00000014305.1"/>
    </source>
</evidence>
<dbReference type="Pfam" id="PF13855">
    <property type="entry name" value="LRR_8"/>
    <property type="match status" value="2"/>
</dbReference>
<dbReference type="InterPro" id="IPR003591">
    <property type="entry name" value="Leu-rich_rpt_typical-subtyp"/>
</dbReference>
<protein>
    <recommendedName>
        <fullName evidence="16">Toll-like receptor 2</fullName>
    </recommendedName>
</protein>
<keyword evidence="9 18" id="KW-1133">Transmembrane helix</keyword>
<dbReference type="Pfam" id="PF00560">
    <property type="entry name" value="LRR_1"/>
    <property type="match status" value="1"/>
</dbReference>
<evidence type="ECO:0000256" key="6">
    <source>
        <dbReference type="ARBA" id="ARBA00022729"/>
    </source>
</evidence>
<dbReference type="InterPro" id="IPR035897">
    <property type="entry name" value="Toll_tir_struct_dom_sf"/>
</dbReference>
<evidence type="ECO:0000256" key="2">
    <source>
        <dbReference type="ARBA" id="ARBA00009634"/>
    </source>
</evidence>
<organism evidence="21 22">
    <name type="scientific">Latimeria chalumnae</name>
    <name type="common">Coelacanth</name>
    <dbReference type="NCBI Taxonomy" id="7897"/>
    <lineage>
        <taxon>Eukaryota</taxon>
        <taxon>Metazoa</taxon>
        <taxon>Chordata</taxon>
        <taxon>Craniata</taxon>
        <taxon>Vertebrata</taxon>
        <taxon>Euteleostomi</taxon>
        <taxon>Coelacanthiformes</taxon>
        <taxon>Coelacanthidae</taxon>
        <taxon>Latimeria</taxon>
    </lineage>
</organism>
<name>H3AXD4_LATCH</name>
<dbReference type="PROSITE" id="PS00018">
    <property type="entry name" value="EF_HAND_1"/>
    <property type="match status" value="1"/>
</dbReference>
<dbReference type="Proteomes" id="UP000008672">
    <property type="component" value="Unassembled WGS sequence"/>
</dbReference>
<dbReference type="GO" id="GO:0004888">
    <property type="term" value="F:transmembrane signaling receptor activity"/>
    <property type="evidence" value="ECO:0007669"/>
    <property type="project" value="InterPro"/>
</dbReference>
<evidence type="ECO:0000256" key="8">
    <source>
        <dbReference type="ARBA" id="ARBA00022859"/>
    </source>
</evidence>
<dbReference type="PRINTS" id="PR01537">
    <property type="entry name" value="INTRLKN1R1F"/>
</dbReference>
<dbReference type="PIRSF" id="PIRSF037595">
    <property type="entry name" value="Toll-like_receptor"/>
    <property type="match status" value="1"/>
</dbReference>
<dbReference type="GO" id="GO:0002224">
    <property type="term" value="P:toll-like receptor signaling pathway"/>
    <property type="evidence" value="ECO:0007669"/>
    <property type="project" value="UniProtKB-UniRule"/>
</dbReference>
<feature type="signal peptide" evidence="19">
    <location>
        <begin position="1"/>
        <end position="31"/>
    </location>
</feature>
<evidence type="ECO:0000256" key="18">
    <source>
        <dbReference type="SAM" id="Phobius"/>
    </source>
</evidence>
<comment type="subcellular location">
    <subcellularLocation>
        <location evidence="1">Membrane</location>
        <topology evidence="1">Single-pass type I membrane protein</topology>
    </subcellularLocation>
</comment>
<evidence type="ECO:0000256" key="1">
    <source>
        <dbReference type="ARBA" id="ARBA00004479"/>
    </source>
</evidence>
<dbReference type="PANTHER" id="PTHR24365">
    <property type="entry name" value="TOLL-LIKE RECEPTOR"/>
    <property type="match status" value="1"/>
</dbReference>
<evidence type="ECO:0000256" key="15">
    <source>
        <dbReference type="ARBA" id="ARBA00023198"/>
    </source>
</evidence>
<dbReference type="InterPro" id="IPR000483">
    <property type="entry name" value="Cys-rich_flank_reg_C"/>
</dbReference>
<dbReference type="Ensembl" id="ENSLACT00000014405.1">
    <property type="protein sequence ID" value="ENSLACP00000014305.1"/>
    <property type="gene ID" value="ENSLACG00000012590.1"/>
</dbReference>
<evidence type="ECO:0000256" key="11">
    <source>
        <dbReference type="ARBA" id="ARBA00023136"/>
    </source>
</evidence>
<accession>H3AXD4</accession>
<dbReference type="InterPro" id="IPR026906">
    <property type="entry name" value="LRR_5"/>
</dbReference>
<dbReference type="SUPFAM" id="SSF52058">
    <property type="entry name" value="L domain-like"/>
    <property type="match status" value="2"/>
</dbReference>
<dbReference type="GO" id="GO:0042497">
    <property type="term" value="F:triacyl lipopeptide binding"/>
    <property type="evidence" value="ECO:0007669"/>
    <property type="project" value="TreeGrafter"/>
</dbReference>
<gene>
    <name evidence="21" type="primary">TLR2</name>
</gene>
<keyword evidence="10" id="KW-0520">NAD</keyword>
<feature type="domain" description="TIR" evidence="20">
    <location>
        <begin position="654"/>
        <end position="796"/>
    </location>
</feature>
<evidence type="ECO:0000256" key="3">
    <source>
        <dbReference type="ARBA" id="ARBA00022588"/>
    </source>
</evidence>
<dbReference type="Pfam" id="PF01582">
    <property type="entry name" value="TIR"/>
    <property type="match status" value="1"/>
</dbReference>
<keyword evidence="5 18" id="KW-0812">Transmembrane</keyword>
<keyword evidence="12 17" id="KW-1015">Disulfide bond</keyword>
<dbReference type="SMART" id="SM00364">
    <property type="entry name" value="LRR_BAC"/>
    <property type="match status" value="5"/>
</dbReference>
<evidence type="ECO:0000256" key="16">
    <source>
        <dbReference type="PIRNR" id="PIRNR037595"/>
    </source>
</evidence>
<evidence type="ECO:0000256" key="7">
    <source>
        <dbReference type="ARBA" id="ARBA00022737"/>
    </source>
</evidence>
<evidence type="ECO:0000259" key="20">
    <source>
        <dbReference type="PROSITE" id="PS50104"/>
    </source>
</evidence>
<evidence type="ECO:0000313" key="22">
    <source>
        <dbReference type="Proteomes" id="UP000008672"/>
    </source>
</evidence>
<dbReference type="InterPro" id="IPR000157">
    <property type="entry name" value="TIR_dom"/>
</dbReference>
<evidence type="ECO:0000256" key="13">
    <source>
        <dbReference type="ARBA" id="ARBA00023170"/>
    </source>
</evidence>
<reference evidence="21" key="2">
    <citation type="submission" date="2025-08" db="UniProtKB">
        <authorList>
            <consortium name="Ensembl"/>
        </authorList>
    </citation>
    <scope>IDENTIFICATION</scope>
</reference>
<dbReference type="GeneTree" id="ENSGT00940000156323"/>
<dbReference type="InterPro" id="IPR001611">
    <property type="entry name" value="Leu-rich_rpt"/>
</dbReference>
<dbReference type="SMART" id="SM00255">
    <property type="entry name" value="TIR"/>
    <property type="match status" value="1"/>
</dbReference>
<feature type="disulfide bond" evidence="17">
    <location>
        <begin position="41"/>
        <end position="47"/>
    </location>
</feature>
<dbReference type="Pfam" id="PF13306">
    <property type="entry name" value="LRR_5"/>
    <property type="match status" value="1"/>
</dbReference>
<keyword evidence="4" id="KW-0433">Leucine-rich repeat</keyword>
<dbReference type="InterPro" id="IPR018247">
    <property type="entry name" value="EF_Hand_1_Ca_BS"/>
</dbReference>
<keyword evidence="6 19" id="KW-0732">Signal</keyword>
<dbReference type="InterPro" id="IPR032675">
    <property type="entry name" value="LRR_dom_sf"/>
</dbReference>
<dbReference type="InParanoid" id="H3AXD4"/>
<reference evidence="21" key="3">
    <citation type="submission" date="2025-09" db="UniProtKB">
        <authorList>
            <consortium name="Ensembl"/>
        </authorList>
    </citation>
    <scope>IDENTIFICATION</scope>
</reference>
<comment type="similarity">
    <text evidence="2 16">Belongs to the Toll-like receptor family.</text>
</comment>
<dbReference type="EMBL" id="AFYH01155422">
    <property type="status" value="NOT_ANNOTATED_CDS"/>
    <property type="molecule type" value="Genomic_DNA"/>
</dbReference>
<feature type="disulfide bond" evidence="17">
    <location>
        <begin position="447"/>
        <end position="469"/>
    </location>
</feature>
<evidence type="ECO:0000256" key="12">
    <source>
        <dbReference type="ARBA" id="ARBA00023157"/>
    </source>
</evidence>
<dbReference type="SUPFAM" id="SSF52200">
    <property type="entry name" value="Toll/Interleukin receptor TIR domain"/>
    <property type="match status" value="1"/>
</dbReference>
<dbReference type="AlphaFoldDB" id="H3AXD4"/>
<dbReference type="FunCoup" id="H3AXD4">
    <property type="interactions" value="390"/>
</dbReference>
<dbReference type="HOGENOM" id="CLU_006000_3_0_1"/>
<dbReference type="Gene3D" id="3.40.50.10140">
    <property type="entry name" value="Toll/interleukin-1 receptor homology (TIR) domain"/>
    <property type="match status" value="1"/>
</dbReference>
<reference evidence="22" key="1">
    <citation type="submission" date="2011-08" db="EMBL/GenBank/DDBJ databases">
        <title>The draft genome of Latimeria chalumnae.</title>
        <authorList>
            <person name="Di Palma F."/>
            <person name="Alfoldi J."/>
            <person name="Johnson J."/>
            <person name="Berlin A."/>
            <person name="Gnerre S."/>
            <person name="Jaffe D."/>
            <person name="MacCallum I."/>
            <person name="Young S."/>
            <person name="Walker B.J."/>
            <person name="Lander E."/>
            <person name="Lindblad-Toh K."/>
        </authorList>
    </citation>
    <scope>NUCLEOTIDE SEQUENCE [LARGE SCALE GENOMIC DNA]</scope>
    <source>
        <strain evidence="22">Wild caught</strain>
    </source>
</reference>
<keyword evidence="13 16" id="KW-0675">Receptor</keyword>
<dbReference type="PROSITE" id="PS50104">
    <property type="entry name" value="TIR"/>
    <property type="match status" value="1"/>
</dbReference>
<dbReference type="STRING" id="7897.ENSLACP00000014305"/>
<dbReference type="GO" id="GO:0043235">
    <property type="term" value="C:receptor complex"/>
    <property type="evidence" value="ECO:0007669"/>
    <property type="project" value="TreeGrafter"/>
</dbReference>
<dbReference type="SMART" id="SM00369">
    <property type="entry name" value="LRR_TYP"/>
    <property type="match status" value="10"/>
</dbReference>
<keyword evidence="11 18" id="KW-0472">Membrane</keyword>
<keyword evidence="8 16" id="KW-0391">Immunity</keyword>
<dbReference type="PANTHER" id="PTHR24365:SF17">
    <property type="entry name" value="TOLL-LIKE RECEPTOR 2"/>
    <property type="match status" value="1"/>
</dbReference>
<dbReference type="GO" id="GO:0006954">
    <property type="term" value="P:inflammatory response"/>
    <property type="evidence" value="ECO:0007669"/>
    <property type="project" value="UniProtKB-UniRule"/>
</dbReference>
<comment type="function">
    <text evidence="16">Cooperates with LY96 to mediate the innate immune response to bacterial lipoproteins and other microbial cell wall components. Cooperates with TLR1 or TLR6 to mediate the innate immune response to bacterial lipoproteins or lipopeptides. Acts via MYD88 and TRAF6, leading to NF-kappa-B activation, cytokine secretion and the inflammatory response.</text>
</comment>
<evidence type="ECO:0000256" key="10">
    <source>
        <dbReference type="ARBA" id="ARBA00023027"/>
    </source>
</evidence>
<proteinExistence type="inferred from homology"/>
<dbReference type="PROSITE" id="PS51450">
    <property type="entry name" value="LRR"/>
    <property type="match status" value="5"/>
</dbReference>